<accession>A0ABM6JS83</accession>
<reference evidence="1 2" key="1">
    <citation type="submission" date="2016-04" db="EMBL/GenBank/DDBJ databases">
        <title>Comparative Genomics and Epigenetics of Sporosarcina ureae.</title>
        <authorList>
            <person name="Oliver A.S."/>
            <person name="Cooper K.K."/>
        </authorList>
    </citation>
    <scope>NUCLEOTIDE SEQUENCE [LARGE SCALE GENOMIC DNA]</scope>
    <source>
        <strain evidence="1 2">S204</strain>
    </source>
</reference>
<protein>
    <recommendedName>
        <fullName evidence="3">Cystathionine beta-lyase</fullName>
    </recommendedName>
</protein>
<dbReference type="Proteomes" id="UP000192486">
    <property type="component" value="Chromosome"/>
</dbReference>
<gene>
    <name evidence="1" type="ORF">SporoS204_01635</name>
</gene>
<evidence type="ECO:0008006" key="3">
    <source>
        <dbReference type="Google" id="ProtNLM"/>
    </source>
</evidence>
<name>A0ABM6JS83_SPOUR</name>
<keyword evidence="2" id="KW-1185">Reference proteome</keyword>
<dbReference type="EMBL" id="CP015108">
    <property type="protein sequence ID" value="ARF12988.1"/>
    <property type="molecule type" value="Genomic_DNA"/>
</dbReference>
<evidence type="ECO:0000313" key="1">
    <source>
        <dbReference type="EMBL" id="ARF12988.1"/>
    </source>
</evidence>
<proteinExistence type="predicted"/>
<sequence length="65" mass="7106">MNHSPTAKIAHTTFQVPGPKTILNSFGDLAPRLTIDSSLFSPRQRIIGDAEESIFSLVKKRGAIK</sequence>
<organism evidence="1 2">
    <name type="scientific">Sporosarcina ureae</name>
    <dbReference type="NCBI Taxonomy" id="1571"/>
    <lineage>
        <taxon>Bacteria</taxon>
        <taxon>Bacillati</taxon>
        <taxon>Bacillota</taxon>
        <taxon>Bacilli</taxon>
        <taxon>Bacillales</taxon>
        <taxon>Caryophanaceae</taxon>
        <taxon>Sporosarcina</taxon>
    </lineage>
</organism>
<evidence type="ECO:0000313" key="2">
    <source>
        <dbReference type="Proteomes" id="UP000192486"/>
    </source>
</evidence>